<evidence type="ECO:0000313" key="2">
    <source>
        <dbReference type="EMBL" id="KQJ87555.1"/>
    </source>
</evidence>
<name>A0A0Q3HGJ8_BRADI</name>
<dbReference type="FunCoup" id="A0A0Q3HGJ8">
    <property type="interactions" value="702"/>
</dbReference>
<feature type="compositionally biased region" description="Low complexity" evidence="1">
    <location>
        <begin position="117"/>
        <end position="130"/>
    </location>
</feature>
<dbReference type="Gramene" id="KQJ87555">
    <property type="protein sequence ID" value="KQJ87555"/>
    <property type="gene ID" value="BRADI_4g11892v3"/>
</dbReference>
<sequence length="232" mass="25052">MEKGAAGGDPARAAVGVCEKLLTFFSKNLSMTRQKAITDGPRTGAGSDNRDKDRSKEDEEDEFMVKIERAEFEFREEEEEQKKSFTTATILGGPSTDLRSSAGASDLQQQPKEAPLKAAQEVAAVAAAGQGEKKVKKTVTIKEEASETKGVKKAASVVKKRERQASSSSAAGDQQQQGEEGKAPAQRWGLRPRMASGLRVASNINQKSTDFIEQRRRGFGAGGKSSRRNDES</sequence>
<gene>
    <name evidence="3" type="primary">LOC100836892</name>
    <name evidence="2" type="ORF">BRADI_4g11892v3</name>
</gene>
<protein>
    <submittedName>
        <fullName evidence="2 3">Uncharacterized protein</fullName>
    </submittedName>
</protein>
<dbReference type="EMBL" id="CM000883">
    <property type="protein sequence ID" value="KQJ87555.1"/>
    <property type="molecule type" value="Genomic_DNA"/>
</dbReference>
<dbReference type="Proteomes" id="UP000008810">
    <property type="component" value="Chromosome 4"/>
</dbReference>
<accession>A0A0Q3HGJ8</accession>
<reference evidence="2 3" key="1">
    <citation type="journal article" date="2010" name="Nature">
        <title>Genome sequencing and analysis of the model grass Brachypodium distachyon.</title>
        <authorList>
            <consortium name="International Brachypodium Initiative"/>
        </authorList>
    </citation>
    <scope>NUCLEOTIDE SEQUENCE [LARGE SCALE GENOMIC DNA]</scope>
    <source>
        <strain evidence="2 3">Bd21</strain>
    </source>
</reference>
<feature type="compositionally biased region" description="Basic and acidic residues" evidence="1">
    <location>
        <begin position="140"/>
        <end position="150"/>
    </location>
</feature>
<feature type="compositionally biased region" description="Polar residues" evidence="1">
    <location>
        <begin position="97"/>
        <end position="111"/>
    </location>
</feature>
<keyword evidence="4" id="KW-1185">Reference proteome</keyword>
<organism evidence="2">
    <name type="scientific">Brachypodium distachyon</name>
    <name type="common">Purple false brome</name>
    <name type="synonym">Trachynia distachya</name>
    <dbReference type="NCBI Taxonomy" id="15368"/>
    <lineage>
        <taxon>Eukaryota</taxon>
        <taxon>Viridiplantae</taxon>
        <taxon>Streptophyta</taxon>
        <taxon>Embryophyta</taxon>
        <taxon>Tracheophyta</taxon>
        <taxon>Spermatophyta</taxon>
        <taxon>Magnoliopsida</taxon>
        <taxon>Liliopsida</taxon>
        <taxon>Poales</taxon>
        <taxon>Poaceae</taxon>
        <taxon>BOP clade</taxon>
        <taxon>Pooideae</taxon>
        <taxon>Stipodae</taxon>
        <taxon>Brachypodieae</taxon>
        <taxon>Brachypodium</taxon>
    </lineage>
</organism>
<feature type="compositionally biased region" description="Low complexity" evidence="1">
    <location>
        <begin position="165"/>
        <end position="178"/>
    </location>
</feature>
<proteinExistence type="predicted"/>
<reference evidence="2" key="2">
    <citation type="submission" date="2017-06" db="EMBL/GenBank/DDBJ databases">
        <title>WGS assembly of Brachypodium distachyon.</title>
        <authorList>
            <consortium name="The International Brachypodium Initiative"/>
            <person name="Lucas S."/>
            <person name="Harmon-Smith M."/>
            <person name="Lail K."/>
            <person name="Tice H."/>
            <person name="Grimwood J."/>
            <person name="Bruce D."/>
            <person name="Barry K."/>
            <person name="Shu S."/>
            <person name="Lindquist E."/>
            <person name="Wang M."/>
            <person name="Pitluck S."/>
            <person name="Vogel J.P."/>
            <person name="Garvin D.F."/>
            <person name="Mockler T.C."/>
            <person name="Schmutz J."/>
            <person name="Rokhsar D."/>
            <person name="Bevan M.W."/>
        </authorList>
    </citation>
    <scope>NUCLEOTIDE SEQUENCE</scope>
    <source>
        <strain evidence="2">Bd21</strain>
    </source>
</reference>
<evidence type="ECO:0000256" key="1">
    <source>
        <dbReference type="SAM" id="MobiDB-lite"/>
    </source>
</evidence>
<dbReference type="GeneID" id="100836892"/>
<reference evidence="3" key="3">
    <citation type="submission" date="2018-08" db="UniProtKB">
        <authorList>
            <consortium name="EnsemblPlants"/>
        </authorList>
    </citation>
    <scope>IDENTIFICATION</scope>
    <source>
        <strain evidence="3">cv. Bd21</strain>
    </source>
</reference>
<dbReference type="RefSeq" id="XP_010237493.1">
    <property type="nucleotide sequence ID" value="XM_010239191.3"/>
</dbReference>
<dbReference type="OrthoDB" id="687241at2759"/>
<evidence type="ECO:0000313" key="4">
    <source>
        <dbReference type="Proteomes" id="UP000008810"/>
    </source>
</evidence>
<feature type="compositionally biased region" description="Basic and acidic residues" evidence="1">
    <location>
        <begin position="48"/>
        <end position="73"/>
    </location>
</feature>
<evidence type="ECO:0000313" key="3">
    <source>
        <dbReference type="EnsemblPlants" id="KQJ87555"/>
    </source>
</evidence>
<dbReference type="AlphaFoldDB" id="A0A0Q3HGJ8"/>
<dbReference type="EnsemblPlants" id="KQJ87555">
    <property type="protein sequence ID" value="KQJ87555"/>
    <property type="gene ID" value="BRADI_4g11892v3"/>
</dbReference>
<dbReference type="KEGG" id="bdi:100836892"/>
<feature type="region of interest" description="Disordered" evidence="1">
    <location>
        <begin position="32"/>
        <end position="232"/>
    </location>
</feature>